<evidence type="ECO:0000256" key="1">
    <source>
        <dbReference type="ARBA" id="ARBA00022737"/>
    </source>
</evidence>
<dbReference type="InterPro" id="IPR056823">
    <property type="entry name" value="TEN-like_YD-shell"/>
</dbReference>
<dbReference type="Proteomes" id="UP000011724">
    <property type="component" value="Chromosome"/>
</dbReference>
<dbReference type="RefSeq" id="WP_015415536.1">
    <property type="nucleotide sequence ID" value="NC_020409.1"/>
</dbReference>
<sequence length="316" mass="33909">MKVEKPDAEVVFDFTHDENGQRAVKYANGQLVEGYEWLDLNRLAGFHDGDVGYRFSYDEDAHTPNAMQDEYGGMAILHYDQVGSLRVVADESGNVIKEILYDPFGGILNDSNPDLHIPIGFAGGLHDRDLGFVRFSWRDYNTYTGRWTAPDPMGDAGGDPDWYGYCLNDPVNGIDPNGLFGFLIPFMTGMAGATALGSAGSYVAAKAADWFGGKTDKNYGKDKPTATEGVHNAMDKVININSGIVGAAGAASGAAALPRVAGAVLQHPDKIAAGSKGAYDFISSFALEGPPEPSLPGYVGIGMSEAYKWYKRNKGK</sequence>
<reference evidence="3 4" key="1">
    <citation type="journal article" date="2013" name="PLoS ONE">
        <title>The first genomic and proteomic characterization of a deep-sea sulfate reducer: insights into the piezophilic lifestyle of Desulfovibrio piezophilus.</title>
        <authorList>
            <person name="Pradel N."/>
            <person name="Ji B."/>
            <person name="Gimenez G."/>
            <person name="Talla E."/>
            <person name="Lenoble P."/>
            <person name="Garel M."/>
            <person name="Tamburini C."/>
            <person name="Fourquet P."/>
            <person name="Lebrun R."/>
            <person name="Bertin P."/>
            <person name="Denis Y."/>
            <person name="Pophillat M."/>
            <person name="Barbe V."/>
            <person name="Ollivier B."/>
            <person name="Dolla A."/>
        </authorList>
    </citation>
    <scope>NUCLEOTIDE SEQUENCE [LARGE SCALE GENOMIC DNA]</scope>
    <source>
        <strain evidence="4">DSM 10523 / SB164P1</strain>
    </source>
</reference>
<accession>M1WX37</accession>
<reference evidence="4" key="2">
    <citation type="journal article" date="2013" name="Stand. Genomic Sci.">
        <title>Complete genome sequence of Desulfocapsa sulfexigens, a marine deltaproteobacterium specialized in disproportionating inorganic sulfur compounds.</title>
        <authorList>
            <person name="Finster K.W."/>
            <person name="Kjeldsen K.U."/>
            <person name="Kube M."/>
            <person name="Reinhardt R."/>
            <person name="Mussmann M."/>
            <person name="Amann R."/>
            <person name="Schreiber L."/>
        </authorList>
    </citation>
    <scope>NUCLEOTIDE SEQUENCE [LARGE SCALE GENOMIC DNA]</scope>
    <source>
        <strain evidence="4">DSM 10523 / SB164P1</strain>
    </source>
</reference>
<name>M1WX37_PSEP2</name>
<evidence type="ECO:0000259" key="2">
    <source>
        <dbReference type="Pfam" id="PF25023"/>
    </source>
</evidence>
<dbReference type="EMBL" id="FO203427">
    <property type="protein sequence ID" value="CCH49493.1"/>
    <property type="molecule type" value="Genomic_DNA"/>
</dbReference>
<dbReference type="eggNOG" id="COG3209">
    <property type="taxonomic scope" value="Bacteria"/>
</dbReference>
<dbReference type="HOGENOM" id="CLU_048244_0_0_7"/>
<dbReference type="InterPro" id="IPR050708">
    <property type="entry name" value="T6SS_VgrG/RHS"/>
</dbReference>
<proteinExistence type="predicted"/>
<keyword evidence="1" id="KW-0677">Repeat</keyword>
<keyword evidence="4" id="KW-1185">Reference proteome</keyword>
<feature type="domain" description="Teneurin-like YD-shell" evidence="2">
    <location>
        <begin position="11"/>
        <end position="151"/>
    </location>
</feature>
<dbReference type="KEGG" id="dpi:BN4_12258"/>
<dbReference type="Pfam" id="PF25023">
    <property type="entry name" value="TEN_YD-shell"/>
    <property type="match status" value="1"/>
</dbReference>
<dbReference type="Gene3D" id="2.180.10.10">
    <property type="entry name" value="RHS repeat-associated core"/>
    <property type="match status" value="1"/>
</dbReference>
<dbReference type="PATRIC" id="fig|879567.3.peg.2402"/>
<protein>
    <recommendedName>
        <fullName evidence="2">Teneurin-like YD-shell domain-containing protein</fullName>
    </recommendedName>
</protein>
<dbReference type="STRING" id="1322246.BN4_12258"/>
<evidence type="ECO:0000313" key="3">
    <source>
        <dbReference type="EMBL" id="CCH49493.1"/>
    </source>
</evidence>
<dbReference type="PANTHER" id="PTHR32305">
    <property type="match status" value="1"/>
</dbReference>
<evidence type="ECO:0000313" key="4">
    <source>
        <dbReference type="Proteomes" id="UP000011724"/>
    </source>
</evidence>
<gene>
    <name evidence="3" type="ordered locus">BN4_12258</name>
</gene>
<organism evidence="3 4">
    <name type="scientific">Pseudodesulfovibrio piezophilus (strain DSM 21447 / JCM 15486 / C1TLV30)</name>
    <name type="common">Desulfovibrio piezophilus</name>
    <dbReference type="NCBI Taxonomy" id="1322246"/>
    <lineage>
        <taxon>Bacteria</taxon>
        <taxon>Pseudomonadati</taxon>
        <taxon>Thermodesulfobacteriota</taxon>
        <taxon>Desulfovibrionia</taxon>
        <taxon>Desulfovibrionales</taxon>
        <taxon>Desulfovibrionaceae</taxon>
    </lineage>
</organism>
<dbReference type="AlphaFoldDB" id="M1WX37"/>
<dbReference type="PANTHER" id="PTHR32305:SF15">
    <property type="entry name" value="PROTEIN RHSA-RELATED"/>
    <property type="match status" value="1"/>
</dbReference>
<dbReference type="InterPro" id="IPR022385">
    <property type="entry name" value="Rhs_assc_core"/>
</dbReference>
<dbReference type="NCBIfam" id="TIGR03696">
    <property type="entry name" value="Rhs_assc_core"/>
    <property type="match status" value="1"/>
</dbReference>